<proteinExistence type="predicted"/>
<reference evidence="4" key="1">
    <citation type="journal article" date="2019" name="Int. J. Syst. Evol. Microbiol.">
        <title>The Global Catalogue of Microorganisms (GCM) 10K type strain sequencing project: providing services to taxonomists for standard genome sequencing and annotation.</title>
        <authorList>
            <consortium name="The Broad Institute Genomics Platform"/>
            <consortium name="The Broad Institute Genome Sequencing Center for Infectious Disease"/>
            <person name="Wu L."/>
            <person name="Ma J."/>
        </authorList>
    </citation>
    <scope>NUCLEOTIDE SEQUENCE [LARGE SCALE GENOMIC DNA]</scope>
    <source>
        <strain evidence="4">JCM 16916</strain>
    </source>
</reference>
<evidence type="ECO:0000313" key="3">
    <source>
        <dbReference type="EMBL" id="GAA3923051.1"/>
    </source>
</evidence>
<feature type="transmembrane region" description="Helical" evidence="1">
    <location>
        <begin position="20"/>
        <end position="37"/>
    </location>
</feature>
<sequence>MNSNALKRTSGTKTESWIDWTNLVLGTFLLVSPWLGLGGGGAVAANAVICGFVIACAAGVALARPSPGAEKTNAWLGVWLLVAPWIAGFSGNAGATWTSILIGLAVACFSGIQITRLGRTARG</sequence>
<dbReference type="Pfam" id="PF03779">
    <property type="entry name" value="SPW"/>
    <property type="match status" value="1"/>
</dbReference>
<dbReference type="EMBL" id="BAAAZU010000006">
    <property type="protein sequence ID" value="GAA3923051.1"/>
    <property type="molecule type" value="Genomic_DNA"/>
</dbReference>
<evidence type="ECO:0000256" key="1">
    <source>
        <dbReference type="SAM" id="Phobius"/>
    </source>
</evidence>
<comment type="caution">
    <text evidence="3">The sequence shown here is derived from an EMBL/GenBank/DDBJ whole genome shotgun (WGS) entry which is preliminary data.</text>
</comment>
<keyword evidence="1" id="KW-1133">Transmembrane helix</keyword>
<keyword evidence="1" id="KW-0472">Membrane</keyword>
<feature type="domain" description="SPW repeat-containing integral membrane" evidence="2">
    <location>
        <begin position="17"/>
        <end position="110"/>
    </location>
</feature>
<feature type="transmembrane region" description="Helical" evidence="1">
    <location>
        <begin position="43"/>
        <end position="62"/>
    </location>
</feature>
<name>A0ABP7ML83_9GAMM</name>
<keyword evidence="4" id="KW-1185">Reference proteome</keyword>
<dbReference type="InterPro" id="IPR005530">
    <property type="entry name" value="SPW"/>
</dbReference>
<evidence type="ECO:0000313" key="4">
    <source>
        <dbReference type="Proteomes" id="UP001501727"/>
    </source>
</evidence>
<feature type="transmembrane region" description="Helical" evidence="1">
    <location>
        <begin position="97"/>
        <end position="117"/>
    </location>
</feature>
<organism evidence="3 4">
    <name type="scientific">Luteimonas lutimaris</name>
    <dbReference type="NCBI Taxonomy" id="698645"/>
    <lineage>
        <taxon>Bacteria</taxon>
        <taxon>Pseudomonadati</taxon>
        <taxon>Pseudomonadota</taxon>
        <taxon>Gammaproteobacteria</taxon>
        <taxon>Lysobacterales</taxon>
        <taxon>Lysobacteraceae</taxon>
        <taxon>Luteimonas</taxon>
    </lineage>
</organism>
<keyword evidence="1" id="KW-0812">Transmembrane</keyword>
<evidence type="ECO:0000259" key="2">
    <source>
        <dbReference type="Pfam" id="PF03779"/>
    </source>
</evidence>
<dbReference type="RefSeq" id="WP_344759449.1">
    <property type="nucleotide sequence ID" value="NZ_BAAAZU010000006.1"/>
</dbReference>
<accession>A0ABP7ML83</accession>
<gene>
    <name evidence="3" type="ORF">GCM10022229_16110</name>
</gene>
<dbReference type="Proteomes" id="UP001501727">
    <property type="component" value="Unassembled WGS sequence"/>
</dbReference>
<protein>
    <recommendedName>
        <fullName evidence="2">SPW repeat-containing integral membrane domain-containing protein</fullName>
    </recommendedName>
</protein>
<feature type="transmembrane region" description="Helical" evidence="1">
    <location>
        <begin position="74"/>
        <end position="91"/>
    </location>
</feature>